<sequence length="495" mass="55847">MVSCSVLSYSQTAQPSERMVAEGLIQIYFDGWATGDTAKLGRAMHYSCQLKFFRDGKFTVMDRAKYLSLYRLHPRNKDLITQIVALDITGNTGSAKTEIITARDKFTDYFNLMKVDEQWFIVDKISSSAPHKMVEKPGPSPEKEIVVDELRRPWSMAFLSEDEVLIAEKEGDLIKVNLLNKERTRISGFPSDMADSIEFYHPGDNTGKFEVLLDPDFSKNKYIYISYAAQNDKGNATKIIRGVLENNSLTKIQTLFVATPYTFERHHYGGGMTFGGDGKLYFTIGERLFNEKNEPALPIAQNVQDKRGKIYRINPDGSIPKDNPDFGPGAVPGLYAMGIRAAQGITYNPLTNKIWFSEHGTIQGDELNILTPRANYGWPVKTTGKYRHSEYVPPVINDTFTDPVWSWLHTAAPTGLLFYTGDEFSAWKNNLLVAGLSRGSLWRMTVEGDRIKSAEELFVDDRKRLRKVVQSPGGKLYVLTDEMHGMLIRIKNGKG</sequence>
<keyword evidence="3" id="KW-1185">Reference proteome</keyword>
<evidence type="ECO:0000313" key="3">
    <source>
        <dbReference type="Proteomes" id="UP000266183"/>
    </source>
</evidence>
<gene>
    <name evidence="2" type="ORF">D4L85_24515</name>
</gene>
<dbReference type="InterPro" id="IPR039437">
    <property type="entry name" value="FrzH/put_lumazine-bd"/>
</dbReference>
<dbReference type="InterPro" id="IPR011042">
    <property type="entry name" value="6-blade_b-propeller_TolB-like"/>
</dbReference>
<dbReference type="EMBL" id="CP032382">
    <property type="protein sequence ID" value="AYB35687.1"/>
    <property type="molecule type" value="Genomic_DNA"/>
</dbReference>
<feature type="domain" description="Glucose/Sorbosone dehydrogenase" evidence="1">
    <location>
        <begin position="150"/>
        <end position="489"/>
    </location>
</feature>
<dbReference type="Gene3D" id="3.10.450.50">
    <property type="match status" value="1"/>
</dbReference>
<dbReference type="Pfam" id="PF12893">
    <property type="entry name" value="Lumazine_bd_2"/>
    <property type="match status" value="1"/>
</dbReference>
<organism evidence="2 3">
    <name type="scientific">Chryseolinea soli</name>
    <dbReference type="NCBI Taxonomy" id="2321403"/>
    <lineage>
        <taxon>Bacteria</taxon>
        <taxon>Pseudomonadati</taxon>
        <taxon>Bacteroidota</taxon>
        <taxon>Cytophagia</taxon>
        <taxon>Cytophagales</taxon>
        <taxon>Fulvivirgaceae</taxon>
        <taxon>Chryseolinea</taxon>
    </lineage>
</organism>
<dbReference type="PANTHER" id="PTHR19328">
    <property type="entry name" value="HEDGEHOG-INTERACTING PROTEIN"/>
    <property type="match status" value="1"/>
</dbReference>
<accession>A0A385SZW2</accession>
<dbReference type="OrthoDB" id="9770043at2"/>
<evidence type="ECO:0000313" key="2">
    <source>
        <dbReference type="EMBL" id="AYB35687.1"/>
    </source>
</evidence>
<evidence type="ECO:0000259" key="1">
    <source>
        <dbReference type="Pfam" id="PF07995"/>
    </source>
</evidence>
<dbReference type="InterPro" id="IPR011041">
    <property type="entry name" value="Quinoprot_gluc/sorb_DH_b-prop"/>
</dbReference>
<dbReference type="PANTHER" id="PTHR19328:SF75">
    <property type="entry name" value="ALDOSE SUGAR DEHYDROGENASE YLII"/>
    <property type="match status" value="1"/>
</dbReference>
<dbReference type="Proteomes" id="UP000266183">
    <property type="component" value="Chromosome"/>
</dbReference>
<reference evidence="3" key="1">
    <citation type="submission" date="2018-09" db="EMBL/GenBank/DDBJ databases">
        <title>Chryseolinea sp. KIS68-18 isolated from soil.</title>
        <authorList>
            <person name="Weon H.-Y."/>
            <person name="Kwon S.-W."/>
            <person name="Lee S.A."/>
        </authorList>
    </citation>
    <scope>NUCLEOTIDE SEQUENCE [LARGE SCALE GENOMIC DNA]</scope>
    <source>
        <strain evidence="3">KIS68-18</strain>
    </source>
</reference>
<dbReference type="KEGG" id="chk:D4L85_24515"/>
<dbReference type="InterPro" id="IPR032710">
    <property type="entry name" value="NTF2-like_dom_sf"/>
</dbReference>
<dbReference type="Pfam" id="PF07995">
    <property type="entry name" value="GSDH"/>
    <property type="match status" value="1"/>
</dbReference>
<dbReference type="InterPro" id="IPR012938">
    <property type="entry name" value="Glc/Sorbosone_DH"/>
</dbReference>
<name>A0A385SZW2_9BACT</name>
<dbReference type="AlphaFoldDB" id="A0A385SZW2"/>
<dbReference type="SUPFAM" id="SSF54427">
    <property type="entry name" value="NTF2-like"/>
    <property type="match status" value="1"/>
</dbReference>
<proteinExistence type="predicted"/>
<dbReference type="SUPFAM" id="SSF50952">
    <property type="entry name" value="Soluble quinoprotein glucose dehydrogenase"/>
    <property type="match status" value="1"/>
</dbReference>
<dbReference type="Gene3D" id="2.120.10.30">
    <property type="entry name" value="TolB, C-terminal domain"/>
    <property type="match status" value="1"/>
</dbReference>
<protein>
    <submittedName>
        <fullName evidence="2">PQQ-dependent sugar dehydrogenase</fullName>
    </submittedName>
</protein>